<dbReference type="EMBL" id="DRTD01000363">
    <property type="protein sequence ID" value="HHE55106.1"/>
    <property type="molecule type" value="Genomic_DNA"/>
</dbReference>
<proteinExistence type="predicted"/>
<feature type="transmembrane region" description="Helical" evidence="6">
    <location>
        <begin position="80"/>
        <end position="105"/>
    </location>
</feature>
<dbReference type="GO" id="GO:0005886">
    <property type="term" value="C:plasma membrane"/>
    <property type="evidence" value="ECO:0007669"/>
    <property type="project" value="UniProtKB-SubCell"/>
</dbReference>
<dbReference type="PANTHER" id="PTHR40277:SF1">
    <property type="entry name" value="BLL5419 PROTEIN"/>
    <property type="match status" value="1"/>
</dbReference>
<dbReference type="PANTHER" id="PTHR40277">
    <property type="entry name" value="BLL5419 PROTEIN"/>
    <property type="match status" value="1"/>
</dbReference>
<keyword evidence="5 6" id="KW-0472">Membrane</keyword>
<comment type="subcellular location">
    <subcellularLocation>
        <location evidence="1">Cell membrane</location>
        <topology evidence="1">Multi-pass membrane protein</topology>
    </subcellularLocation>
</comment>
<keyword evidence="2" id="KW-1003">Cell membrane</keyword>
<evidence type="ECO:0000313" key="7">
    <source>
        <dbReference type="EMBL" id="HHE55106.1"/>
    </source>
</evidence>
<evidence type="ECO:0000256" key="3">
    <source>
        <dbReference type="ARBA" id="ARBA00022692"/>
    </source>
</evidence>
<evidence type="ECO:0000256" key="1">
    <source>
        <dbReference type="ARBA" id="ARBA00004651"/>
    </source>
</evidence>
<evidence type="ECO:0000256" key="6">
    <source>
        <dbReference type="SAM" id="Phobius"/>
    </source>
</evidence>
<feature type="transmembrane region" description="Helical" evidence="6">
    <location>
        <begin position="150"/>
        <end position="171"/>
    </location>
</feature>
<evidence type="ECO:0000256" key="5">
    <source>
        <dbReference type="ARBA" id="ARBA00023136"/>
    </source>
</evidence>
<name>A0A7V5LJ35_CALAY</name>
<feature type="transmembrane region" description="Helical" evidence="6">
    <location>
        <begin position="126"/>
        <end position="144"/>
    </location>
</feature>
<keyword evidence="4 6" id="KW-1133">Transmembrane helix</keyword>
<gene>
    <name evidence="7" type="ORF">ENL21_04940</name>
</gene>
<feature type="transmembrane region" description="Helical" evidence="6">
    <location>
        <begin position="6"/>
        <end position="22"/>
    </location>
</feature>
<evidence type="ECO:0000256" key="4">
    <source>
        <dbReference type="ARBA" id="ARBA00022989"/>
    </source>
</evidence>
<organism evidence="7">
    <name type="scientific">Caldithrix abyssi</name>
    <dbReference type="NCBI Taxonomy" id="187145"/>
    <lineage>
        <taxon>Bacteria</taxon>
        <taxon>Pseudomonadati</taxon>
        <taxon>Calditrichota</taxon>
        <taxon>Calditrichia</taxon>
        <taxon>Calditrichales</taxon>
        <taxon>Calditrichaceae</taxon>
        <taxon>Caldithrix</taxon>
    </lineage>
</organism>
<dbReference type="Pfam" id="PF03706">
    <property type="entry name" value="LPG_synthase_TM"/>
    <property type="match status" value="1"/>
</dbReference>
<dbReference type="AlphaFoldDB" id="A0A7V5LJ35"/>
<dbReference type="Proteomes" id="UP000886111">
    <property type="component" value="Unassembled WGS sequence"/>
</dbReference>
<reference evidence="7" key="1">
    <citation type="journal article" date="2020" name="mSystems">
        <title>Genome- and Community-Level Interaction Insights into Carbon Utilization and Element Cycling Functions of Hydrothermarchaeota in Hydrothermal Sediment.</title>
        <authorList>
            <person name="Zhou Z."/>
            <person name="Liu Y."/>
            <person name="Xu W."/>
            <person name="Pan J."/>
            <person name="Luo Z.H."/>
            <person name="Li M."/>
        </authorList>
    </citation>
    <scope>NUCLEOTIDE SEQUENCE [LARGE SCALE GENOMIC DNA]</scope>
    <source>
        <strain evidence="7">HyVt-76</strain>
    </source>
</reference>
<protein>
    <submittedName>
        <fullName evidence="7">Flippase-like domain-containing protein</fullName>
    </submittedName>
</protein>
<dbReference type="NCBIfam" id="TIGR00374">
    <property type="entry name" value="flippase-like domain"/>
    <property type="match status" value="1"/>
</dbReference>
<feature type="non-terminal residue" evidence="7">
    <location>
        <position position="181"/>
    </location>
</feature>
<comment type="caution">
    <text evidence="7">The sequence shown here is derived from an EMBL/GenBank/DDBJ whole genome shotgun (WGS) entry which is preliminary data.</text>
</comment>
<feature type="transmembrane region" description="Helical" evidence="6">
    <location>
        <begin position="42"/>
        <end position="60"/>
    </location>
</feature>
<accession>A0A7V5LJ35</accession>
<evidence type="ECO:0000256" key="2">
    <source>
        <dbReference type="ARBA" id="ARBA00022475"/>
    </source>
</evidence>
<dbReference type="InterPro" id="IPR022791">
    <property type="entry name" value="L-PG_synthase/AglD"/>
</dbReference>
<sequence>MRILQNVLKIAISLGLLGYLVYRADPARLISVLSNITEKNGLFYLALAFGLMIVAIWFLAMRWAVLMKSYRYSLKTTQLFGFYLIGMFFNNFLPTSIGGDVMRIYKLISVTDDRTSAFASVIIERLMGIAATLFMSIWALIYISQQFHDWRLLFAAIVLFLLIMAFFAMLLRDWSFKIILR</sequence>
<keyword evidence="3 6" id="KW-0812">Transmembrane</keyword>